<dbReference type="Proteomes" id="UP000237246">
    <property type="component" value="Unassembled WGS sequence"/>
</dbReference>
<comment type="caution">
    <text evidence="2">The sequence shown here is derived from an EMBL/GenBank/DDBJ whole genome shotgun (WGS) entry which is preliminary data.</text>
</comment>
<dbReference type="AlphaFoldDB" id="A0A2P4S9X8"/>
<keyword evidence="3" id="KW-1185">Reference proteome</keyword>
<proteinExistence type="predicted"/>
<feature type="region of interest" description="Disordered" evidence="1">
    <location>
        <begin position="26"/>
        <end position="48"/>
    </location>
</feature>
<feature type="compositionally biased region" description="Basic and acidic residues" evidence="1">
    <location>
        <begin position="152"/>
        <end position="180"/>
    </location>
</feature>
<evidence type="ECO:0000313" key="3">
    <source>
        <dbReference type="Proteomes" id="UP000237246"/>
    </source>
</evidence>
<feature type="region of interest" description="Disordered" evidence="1">
    <location>
        <begin position="137"/>
        <end position="201"/>
    </location>
</feature>
<organism evidence="2 3">
    <name type="scientific">Bambusicola thoracicus</name>
    <name type="common">Chinese bamboo-partridge</name>
    <name type="synonym">Perdix thoracica</name>
    <dbReference type="NCBI Taxonomy" id="9083"/>
    <lineage>
        <taxon>Eukaryota</taxon>
        <taxon>Metazoa</taxon>
        <taxon>Chordata</taxon>
        <taxon>Craniata</taxon>
        <taxon>Vertebrata</taxon>
        <taxon>Euteleostomi</taxon>
        <taxon>Archelosauria</taxon>
        <taxon>Archosauria</taxon>
        <taxon>Dinosauria</taxon>
        <taxon>Saurischia</taxon>
        <taxon>Theropoda</taxon>
        <taxon>Coelurosauria</taxon>
        <taxon>Aves</taxon>
        <taxon>Neognathae</taxon>
        <taxon>Galloanserae</taxon>
        <taxon>Galliformes</taxon>
        <taxon>Phasianidae</taxon>
        <taxon>Perdicinae</taxon>
        <taxon>Bambusicola</taxon>
    </lineage>
</organism>
<feature type="compositionally biased region" description="Basic residues" evidence="1">
    <location>
        <begin position="181"/>
        <end position="195"/>
    </location>
</feature>
<name>A0A2P4S9X8_BAMTH</name>
<dbReference type="EMBL" id="PPHD01076413">
    <property type="protein sequence ID" value="POI20895.1"/>
    <property type="molecule type" value="Genomic_DNA"/>
</dbReference>
<reference evidence="2 3" key="1">
    <citation type="submission" date="2018-01" db="EMBL/GenBank/DDBJ databases">
        <title>Comparison of the Chinese Bamboo Partridge and Red Junglefowl genome sequences highlights the importance of demography in genome evolution.</title>
        <authorList>
            <person name="Tiley G.P."/>
            <person name="Kimball R.T."/>
            <person name="Braun E.L."/>
            <person name="Burleigh J.G."/>
        </authorList>
    </citation>
    <scope>NUCLEOTIDE SEQUENCE [LARGE SCALE GENOMIC DNA]</scope>
    <source>
        <strain evidence="2">RTK389</strain>
        <tissue evidence="2">Blood</tissue>
    </source>
</reference>
<protein>
    <submittedName>
        <fullName evidence="2">Uncharacterized protein</fullName>
    </submittedName>
</protein>
<dbReference type="OrthoDB" id="1925236at2759"/>
<sequence>MDLRIAKEFQDGSLDEVKPSALKCKQNQHSSLFSETQTPTNTGKKRSPNCSSACECALENAPNCQYNTAHCIEGQAFEAAAITDGFDLSAVESKEYCKLVLAETFSISYREEQNVQVEYTKEKKYISEELKCKKEDSKLKRKEDSEGANLQKESEKQKRIKLDVGLVNEKKSRPNEDERLKKKPAKKQRRKRIKKQQMPQIKVKTENELIWDDSIFTYW</sequence>
<gene>
    <name evidence="2" type="ORF">CIB84_015358</name>
</gene>
<evidence type="ECO:0000313" key="2">
    <source>
        <dbReference type="EMBL" id="POI20895.1"/>
    </source>
</evidence>
<evidence type="ECO:0000256" key="1">
    <source>
        <dbReference type="SAM" id="MobiDB-lite"/>
    </source>
</evidence>
<accession>A0A2P4S9X8</accession>